<dbReference type="Pfam" id="PF02129">
    <property type="entry name" value="Peptidase_S15"/>
    <property type="match status" value="1"/>
</dbReference>
<accession>A0ABW2N7I9</accession>
<name>A0ABW2N7I9_9ACTN</name>
<dbReference type="Gene3D" id="3.40.50.1820">
    <property type="entry name" value="alpha/beta hydrolase"/>
    <property type="match status" value="1"/>
</dbReference>
<dbReference type="InterPro" id="IPR013736">
    <property type="entry name" value="Xaa-Pro_dipept_C"/>
</dbReference>
<comment type="caution">
    <text evidence="3">The sequence shown here is derived from an EMBL/GenBank/DDBJ whole genome shotgun (WGS) entry which is preliminary data.</text>
</comment>
<dbReference type="InterPro" id="IPR008979">
    <property type="entry name" value="Galactose-bd-like_sf"/>
</dbReference>
<evidence type="ECO:0000313" key="4">
    <source>
        <dbReference type="Proteomes" id="UP001596524"/>
    </source>
</evidence>
<feature type="domain" description="Xaa-Pro dipeptidyl-peptidase C-terminal" evidence="2">
    <location>
        <begin position="294"/>
        <end position="521"/>
    </location>
</feature>
<dbReference type="Gene3D" id="1.10.3020.10">
    <property type="entry name" value="alpha-amino acid ester hydrolase ( Helical cap domain)"/>
    <property type="match status" value="1"/>
</dbReference>
<dbReference type="NCBIfam" id="TIGR00976">
    <property type="entry name" value="CocE_NonD"/>
    <property type="match status" value="1"/>
</dbReference>
<dbReference type="GO" id="GO:0016787">
    <property type="term" value="F:hydrolase activity"/>
    <property type="evidence" value="ECO:0007669"/>
    <property type="project" value="UniProtKB-KW"/>
</dbReference>
<dbReference type="Gene3D" id="2.60.120.260">
    <property type="entry name" value="Galactose-binding domain-like"/>
    <property type="match status" value="1"/>
</dbReference>
<dbReference type="Pfam" id="PF08530">
    <property type="entry name" value="PepX_C"/>
    <property type="match status" value="1"/>
</dbReference>
<dbReference type="InterPro" id="IPR029058">
    <property type="entry name" value="AB_hydrolase_fold"/>
</dbReference>
<keyword evidence="4" id="KW-1185">Reference proteome</keyword>
<dbReference type="PANTHER" id="PTHR43056">
    <property type="entry name" value="PEPTIDASE S9 PROLYL OLIGOPEPTIDASE"/>
    <property type="match status" value="1"/>
</dbReference>
<dbReference type="SMART" id="SM00939">
    <property type="entry name" value="PepX_C"/>
    <property type="match status" value="1"/>
</dbReference>
<dbReference type="PANTHER" id="PTHR43056:SF10">
    <property type="entry name" value="COCE_NOND FAMILY, PUTATIVE (AFU_ORTHOLOGUE AFUA_7G00600)-RELATED"/>
    <property type="match status" value="1"/>
</dbReference>
<reference evidence="4" key="1">
    <citation type="journal article" date="2019" name="Int. J. Syst. Evol. Microbiol.">
        <title>The Global Catalogue of Microorganisms (GCM) 10K type strain sequencing project: providing services to taxonomists for standard genome sequencing and annotation.</title>
        <authorList>
            <consortium name="The Broad Institute Genomics Platform"/>
            <consortium name="The Broad Institute Genome Sequencing Center for Infectious Disease"/>
            <person name="Wu L."/>
            <person name="Ma J."/>
        </authorList>
    </citation>
    <scope>NUCLEOTIDE SEQUENCE [LARGE SCALE GENOMIC DNA]</scope>
    <source>
        <strain evidence="4">FCH27</strain>
    </source>
</reference>
<dbReference type="InterPro" id="IPR050585">
    <property type="entry name" value="Xaa-Pro_dipeptidyl-ppase/CocE"/>
</dbReference>
<dbReference type="InterPro" id="IPR005674">
    <property type="entry name" value="CocE/Ser_esterase"/>
</dbReference>
<sequence length="531" mass="56841">MRDGTVLRADVYRPSGDGPWPVIVVRTPYGKADPFENMFLEPLTAVKHGLIAVVQDVRARNASEGDDWVPLATEAQDGADTVAWAAHLDGSTGRVGMWGSSYMGNAQWQAASEQPEALGAIAPSITFRDGEGLTTRGGARELGLGRAWSVVAGFDVAVRRHAADEDAMMRAVRELVAAVDALPGATYDELPTGRTPLTDPVITRHRLPSFDVDSGDVSRRQEAVKVPALNIGGWFDIFLQGTIDNFVNGGPQDRLVIGPWNHMSFMPQQGELNFGAAASGGAVDLGPSLASSTFGWLHGHLSGDALPDEPPVRIYTMGANSWRHEDAWPLERAEPTKLFLQPDGRAGAAPVAGTSGVSYTYDPANPVPTLGGNTLLGHAPAGSFEQSRTESRDDVLVFTTEPLKDDVEVTGRISAELTVATDATTTDWVVRLCDVHPDGASYNVVDGITRVVTPPGKASVVMVDLWSTSMLFKKGHRMRVHVTSSSFPRWDRNLNTADGAETGEMRTARQTVHLGADSFVTLPVIRSGATT</sequence>
<evidence type="ECO:0000256" key="1">
    <source>
        <dbReference type="ARBA" id="ARBA00022801"/>
    </source>
</evidence>
<keyword evidence="1 3" id="KW-0378">Hydrolase</keyword>
<gene>
    <name evidence="3" type="ORF">ACFQO6_23560</name>
</gene>
<dbReference type="EMBL" id="JBHTCH010000030">
    <property type="protein sequence ID" value="MFC7363269.1"/>
    <property type="molecule type" value="Genomic_DNA"/>
</dbReference>
<evidence type="ECO:0000259" key="2">
    <source>
        <dbReference type="SMART" id="SM00939"/>
    </source>
</evidence>
<organism evidence="3 4">
    <name type="scientific">Nocardioides astragali</name>
    <dbReference type="NCBI Taxonomy" id="1776736"/>
    <lineage>
        <taxon>Bacteria</taxon>
        <taxon>Bacillati</taxon>
        <taxon>Actinomycetota</taxon>
        <taxon>Actinomycetes</taxon>
        <taxon>Propionibacteriales</taxon>
        <taxon>Nocardioidaceae</taxon>
        <taxon>Nocardioides</taxon>
    </lineage>
</organism>
<protein>
    <submittedName>
        <fullName evidence="3">CocE/NonD family hydrolase</fullName>
    </submittedName>
</protein>
<proteinExistence type="predicted"/>
<dbReference type="RefSeq" id="WP_255890006.1">
    <property type="nucleotide sequence ID" value="NZ_JBHTCH010000030.1"/>
</dbReference>
<dbReference type="SUPFAM" id="SSF53474">
    <property type="entry name" value="alpha/beta-Hydrolases"/>
    <property type="match status" value="1"/>
</dbReference>
<evidence type="ECO:0000313" key="3">
    <source>
        <dbReference type="EMBL" id="MFC7363269.1"/>
    </source>
</evidence>
<dbReference type="SUPFAM" id="SSF49785">
    <property type="entry name" value="Galactose-binding domain-like"/>
    <property type="match status" value="1"/>
</dbReference>
<dbReference type="Proteomes" id="UP001596524">
    <property type="component" value="Unassembled WGS sequence"/>
</dbReference>
<dbReference type="InterPro" id="IPR000383">
    <property type="entry name" value="Xaa-Pro-like_dom"/>
</dbReference>